<dbReference type="Pfam" id="PF03167">
    <property type="entry name" value="UDG"/>
    <property type="match status" value="1"/>
</dbReference>
<organism evidence="2 3">
    <name type="scientific">Alcaligenes xylosoxydans xylosoxydans</name>
    <name type="common">Achromobacter xylosoxidans</name>
    <dbReference type="NCBI Taxonomy" id="85698"/>
    <lineage>
        <taxon>Bacteria</taxon>
        <taxon>Pseudomonadati</taxon>
        <taxon>Pseudomonadota</taxon>
        <taxon>Betaproteobacteria</taxon>
        <taxon>Burkholderiales</taxon>
        <taxon>Alcaligenaceae</taxon>
        <taxon>Achromobacter</taxon>
    </lineage>
</organism>
<evidence type="ECO:0000313" key="3">
    <source>
        <dbReference type="Proteomes" id="UP000285324"/>
    </source>
</evidence>
<dbReference type="EC" id="3.2.2.15" evidence="2"/>
<dbReference type="InterPro" id="IPR026353">
    <property type="entry name" value="Hypoxan-DNA_Glyclase"/>
</dbReference>
<dbReference type="SUPFAM" id="SSF52141">
    <property type="entry name" value="Uracil-DNA glycosylase-like"/>
    <property type="match status" value="1"/>
</dbReference>
<dbReference type="OrthoDB" id="9799921at2"/>
<accession>A0A424W6N2</accession>
<dbReference type="RefSeq" id="WP_118933982.1">
    <property type="nucleotide sequence ID" value="NZ_CP061008.1"/>
</dbReference>
<dbReference type="GO" id="GO:0033958">
    <property type="term" value="F:DNA-deoxyinosine glycosylase activity"/>
    <property type="evidence" value="ECO:0007669"/>
    <property type="project" value="UniProtKB-EC"/>
</dbReference>
<name>A0A424W6N2_ALCXX</name>
<dbReference type="SMART" id="SM00986">
    <property type="entry name" value="UDG"/>
    <property type="match status" value="1"/>
</dbReference>
<dbReference type="EMBL" id="QVXO01000052">
    <property type="protein sequence ID" value="RPJ88915.1"/>
    <property type="molecule type" value="Genomic_DNA"/>
</dbReference>
<reference evidence="2 3" key="1">
    <citation type="submission" date="2018-08" db="EMBL/GenBank/DDBJ databases">
        <title>Achromobacter xylosoxidans Genome sequencing and assembly.</title>
        <authorList>
            <person name="Wang R."/>
            <person name="Rensing C."/>
            <person name="Li Y."/>
        </authorList>
    </citation>
    <scope>NUCLEOTIDE SEQUENCE [LARGE SCALE GENOMIC DNA]</scope>
    <source>
        <strain evidence="2 3">GD003A</strain>
    </source>
</reference>
<dbReference type="InterPro" id="IPR036895">
    <property type="entry name" value="Uracil-DNA_glycosylase-like_sf"/>
</dbReference>
<keyword evidence="2" id="KW-0326">Glycosidase</keyword>
<comment type="caution">
    <text evidence="2">The sequence shown here is derived from an EMBL/GenBank/DDBJ whole genome shotgun (WGS) entry which is preliminary data.</text>
</comment>
<protein>
    <submittedName>
        <fullName evidence="2">DNA-deoxyinosine glycosylase</fullName>
        <ecNumber evidence="2">3.2.2.15</ecNumber>
    </submittedName>
</protein>
<gene>
    <name evidence="2" type="ORF">DY367_25435</name>
</gene>
<sequence length="176" mass="18695">MNTAQAGGNNDQVQGFAPVAGAGARVLVLGSMPGVASLRQGRYYAHPRNAFWPIAASVFGFDPGLDYAQRLQALQAAGVALWDVLQACERPGSLDADIRGDTLVANDFAAFLERHPGIVRVCFNGAKAAALYRRHVLPGLAVPLEYMDLPSTSPAHAAASFEHKLAAWGRALKIED</sequence>
<proteinExistence type="predicted"/>
<dbReference type="CDD" id="cd10032">
    <property type="entry name" value="UDG-F6_HDG"/>
    <property type="match status" value="1"/>
</dbReference>
<dbReference type="SMART" id="SM00987">
    <property type="entry name" value="UreE_C"/>
    <property type="match status" value="1"/>
</dbReference>
<evidence type="ECO:0000259" key="1">
    <source>
        <dbReference type="SMART" id="SM00986"/>
    </source>
</evidence>
<evidence type="ECO:0000313" key="2">
    <source>
        <dbReference type="EMBL" id="RPJ88915.1"/>
    </source>
</evidence>
<dbReference type="InterPro" id="IPR005122">
    <property type="entry name" value="Uracil-DNA_glycosylase-like"/>
</dbReference>
<keyword evidence="2" id="KW-0378">Hydrolase</keyword>
<dbReference type="AlphaFoldDB" id="A0A424W6N2"/>
<dbReference type="Proteomes" id="UP000285324">
    <property type="component" value="Unassembled WGS sequence"/>
</dbReference>
<feature type="domain" description="Uracil-DNA glycosylase-like" evidence="1">
    <location>
        <begin position="17"/>
        <end position="172"/>
    </location>
</feature>
<dbReference type="NCBIfam" id="TIGR04274">
    <property type="entry name" value="hypoxanDNAglyco"/>
    <property type="match status" value="1"/>
</dbReference>
<dbReference type="Gene3D" id="3.40.470.10">
    <property type="entry name" value="Uracil-DNA glycosylase-like domain"/>
    <property type="match status" value="1"/>
</dbReference>